<comment type="caution">
    <text evidence="1">The sequence shown here is derived from an EMBL/GenBank/DDBJ whole genome shotgun (WGS) entry which is preliminary data.</text>
</comment>
<proteinExistence type="predicted"/>
<dbReference type="EMBL" id="CBSV010000023">
    <property type="protein sequence ID" value="CDG99753.1"/>
    <property type="molecule type" value="Genomic_DNA"/>
</dbReference>
<gene>
    <name evidence="1" type="ORF">XBFM1_1190013</name>
</gene>
<evidence type="ECO:0000313" key="1">
    <source>
        <dbReference type="EMBL" id="CDG99753.1"/>
    </source>
</evidence>
<dbReference type="Proteomes" id="UP000028487">
    <property type="component" value="Unassembled WGS sequence"/>
</dbReference>
<name>A0A077NN07_XENBV</name>
<protein>
    <submittedName>
        <fullName evidence="1">Uncharacterized protein</fullName>
    </submittedName>
</protein>
<reference evidence="1" key="1">
    <citation type="submission" date="2013-07" db="EMBL/GenBank/DDBJ databases">
        <title>Sub-species coevolution in mutualistic symbiosis.</title>
        <authorList>
            <person name="Murfin K."/>
            <person name="Klassen J."/>
            <person name="Lee M."/>
            <person name="Forst S."/>
            <person name="Stock P."/>
            <person name="Goodrich-Blair H."/>
        </authorList>
    </citation>
    <scope>NUCLEOTIDE SEQUENCE [LARGE SCALE GENOMIC DNA]</scope>
    <source>
        <strain evidence="1">Feltiae Moldova</strain>
    </source>
</reference>
<dbReference type="AlphaFoldDB" id="A0A077NN07"/>
<accession>A0A077NN07</accession>
<organism evidence="1">
    <name type="scientific">Xenorhabdus bovienii str. feltiae Moldova</name>
    <dbReference type="NCBI Taxonomy" id="1398200"/>
    <lineage>
        <taxon>Bacteria</taxon>
        <taxon>Pseudomonadati</taxon>
        <taxon>Pseudomonadota</taxon>
        <taxon>Gammaproteobacteria</taxon>
        <taxon>Enterobacterales</taxon>
        <taxon>Morganellaceae</taxon>
        <taxon>Xenorhabdus</taxon>
    </lineage>
</organism>
<sequence length="65" mass="7737">MYSLFVHRVIISFIVKSIEINPILLKTNKIIIISILNNDLIHIYSPYHFCQFENQPQLENSLFYP</sequence>
<dbReference type="HOGENOM" id="CLU_2848832_0_0_6"/>